<feature type="transmembrane region" description="Helical" evidence="1">
    <location>
        <begin position="52"/>
        <end position="69"/>
    </location>
</feature>
<organism evidence="2 3">
    <name type="scientific">Streptococcus parasanguinis</name>
    <dbReference type="NCBI Taxonomy" id="1318"/>
    <lineage>
        <taxon>Bacteria</taxon>
        <taxon>Bacillati</taxon>
        <taxon>Bacillota</taxon>
        <taxon>Bacilli</taxon>
        <taxon>Lactobacillales</taxon>
        <taxon>Streptococcaceae</taxon>
        <taxon>Streptococcus</taxon>
    </lineage>
</organism>
<reference evidence="2 3" key="1">
    <citation type="journal article" date="2019" name="Nat. Med.">
        <title>A library of human gut bacterial isolates paired with longitudinal multiomics data enables mechanistic microbiome research.</title>
        <authorList>
            <person name="Poyet M."/>
            <person name="Groussin M."/>
            <person name="Gibbons S.M."/>
            <person name="Avila-Pacheco J."/>
            <person name="Jiang X."/>
            <person name="Kearney S.M."/>
            <person name="Perrotta A.R."/>
            <person name="Berdy B."/>
            <person name="Zhao S."/>
            <person name="Lieberman T.D."/>
            <person name="Swanson P.K."/>
            <person name="Smith M."/>
            <person name="Roesemann S."/>
            <person name="Alexander J.E."/>
            <person name="Rich S.A."/>
            <person name="Livny J."/>
            <person name="Vlamakis H."/>
            <person name="Clish C."/>
            <person name="Bullock K."/>
            <person name="Deik A."/>
            <person name="Scott J."/>
            <person name="Pierce K.A."/>
            <person name="Xavier R.J."/>
            <person name="Alm E.J."/>
        </authorList>
    </citation>
    <scope>NUCLEOTIDE SEQUENCE [LARGE SCALE GENOMIC DNA]</scope>
    <source>
        <strain evidence="2 3">BIOML-A18</strain>
    </source>
</reference>
<evidence type="ECO:0000313" key="2">
    <source>
        <dbReference type="EMBL" id="MTR41179.1"/>
    </source>
</evidence>
<dbReference type="EMBL" id="WMYS01000002">
    <property type="protein sequence ID" value="MTR41179.1"/>
    <property type="molecule type" value="Genomic_DNA"/>
</dbReference>
<keyword evidence="1" id="KW-0472">Membrane</keyword>
<sequence>MEYRPDYSDKNFIGTRSIFASILYFILACFNYFLALAYFAYIRVLYSNHTKISSILICCFICYNLFFLIRELNFKILHWCGYHALPKYYRFRRGRLPLFNKITKSYKMHYRRRSKKYQFLFLLSYLFYLNLLPICTFIYFYFIIHFDITDFNNENKIYSFIIFILLFVLIYILELLFKRYRKWFTKHFNLDDRLEEHEFPIFFLKEK</sequence>
<dbReference type="AlphaFoldDB" id="A0A6I3P4A8"/>
<gene>
    <name evidence="2" type="ORF">GMC75_05720</name>
</gene>
<evidence type="ECO:0000256" key="1">
    <source>
        <dbReference type="SAM" id="Phobius"/>
    </source>
</evidence>
<evidence type="ECO:0000313" key="3">
    <source>
        <dbReference type="Proteomes" id="UP000430295"/>
    </source>
</evidence>
<accession>A0A6I3P4A8</accession>
<feature type="transmembrane region" description="Helical" evidence="1">
    <location>
        <begin position="119"/>
        <end position="144"/>
    </location>
</feature>
<dbReference type="Proteomes" id="UP000430295">
    <property type="component" value="Unassembled WGS sequence"/>
</dbReference>
<comment type="caution">
    <text evidence="2">The sequence shown here is derived from an EMBL/GenBank/DDBJ whole genome shotgun (WGS) entry which is preliminary data.</text>
</comment>
<keyword evidence="1" id="KW-1133">Transmembrane helix</keyword>
<keyword evidence="1" id="KW-0812">Transmembrane</keyword>
<feature type="transmembrane region" description="Helical" evidence="1">
    <location>
        <begin position="21"/>
        <end position="46"/>
    </location>
</feature>
<dbReference type="PROSITE" id="PS51257">
    <property type="entry name" value="PROKAR_LIPOPROTEIN"/>
    <property type="match status" value="1"/>
</dbReference>
<name>A0A6I3P4A8_STRPA</name>
<feature type="transmembrane region" description="Helical" evidence="1">
    <location>
        <begin position="156"/>
        <end position="177"/>
    </location>
</feature>
<protein>
    <submittedName>
        <fullName evidence="2">DUF4014 domain-containing protein</fullName>
    </submittedName>
</protein>
<proteinExistence type="predicted"/>